<dbReference type="PANTHER" id="PTHR32294">
    <property type="entry name" value="DNA POLYMERASE III SUBUNIT ALPHA"/>
    <property type="match status" value="1"/>
</dbReference>
<dbReference type="EMBL" id="AP024086">
    <property type="protein sequence ID" value="BCL59590.1"/>
    <property type="molecule type" value="Genomic_DNA"/>
</dbReference>
<dbReference type="GO" id="GO:0008408">
    <property type="term" value="F:3'-5' exonuclease activity"/>
    <property type="evidence" value="ECO:0007669"/>
    <property type="project" value="InterPro"/>
</dbReference>
<protein>
    <recommendedName>
        <fullName evidence="1">Bacterial DNA polymerase III alpha subunit NTPase domain-containing protein</fullName>
    </recommendedName>
</protein>
<feature type="domain" description="Bacterial DNA polymerase III alpha subunit NTPase" evidence="1">
    <location>
        <begin position="1"/>
        <end position="135"/>
    </location>
</feature>
<evidence type="ECO:0000259" key="1">
    <source>
        <dbReference type="Pfam" id="PF07733"/>
    </source>
</evidence>
<gene>
    <name evidence="2" type="ORF">DGMP_02830</name>
</gene>
<proteinExistence type="predicted"/>
<sequence length="164" mass="18849">MGFSSYFLVVRDIVHPEGEDGRRKKRRICGRGSGAASLVAYCLEITNVCPLKYNLYFERFLNPERIDPPDIDIDFAWDERDEVLDEVLQKFQGHAAMVCNHVFFKPRMAIRETAKAFGLPDHEISEVTGRLPWVSRNEGEGLETCLRALPSFRGKEFLPPGRRF</sequence>
<dbReference type="KEGG" id="dbk:DGMP_02830"/>
<keyword evidence="3" id="KW-1185">Reference proteome</keyword>
<dbReference type="GO" id="GO:0006260">
    <property type="term" value="P:DNA replication"/>
    <property type="evidence" value="ECO:0007669"/>
    <property type="project" value="InterPro"/>
</dbReference>
<organism evidence="2 3">
    <name type="scientific">Desulfomarina profundi</name>
    <dbReference type="NCBI Taxonomy" id="2772557"/>
    <lineage>
        <taxon>Bacteria</taxon>
        <taxon>Pseudomonadati</taxon>
        <taxon>Thermodesulfobacteriota</taxon>
        <taxon>Desulfobulbia</taxon>
        <taxon>Desulfobulbales</taxon>
        <taxon>Desulfobulbaceae</taxon>
        <taxon>Desulfomarina</taxon>
    </lineage>
</organism>
<dbReference type="InterPro" id="IPR011708">
    <property type="entry name" value="DNA_pol3_alpha_NTPase_dom"/>
</dbReference>
<evidence type="ECO:0000313" key="2">
    <source>
        <dbReference type="EMBL" id="BCL59590.1"/>
    </source>
</evidence>
<evidence type="ECO:0000313" key="3">
    <source>
        <dbReference type="Proteomes" id="UP000826725"/>
    </source>
</evidence>
<dbReference type="Proteomes" id="UP000826725">
    <property type="component" value="Chromosome"/>
</dbReference>
<dbReference type="AlphaFoldDB" id="A0A8D5FFJ5"/>
<dbReference type="Pfam" id="PF07733">
    <property type="entry name" value="DNA_pol3_alpha"/>
    <property type="match status" value="1"/>
</dbReference>
<name>A0A8D5FFJ5_9BACT</name>
<dbReference type="InterPro" id="IPR004805">
    <property type="entry name" value="DnaE2/DnaE/PolC"/>
</dbReference>
<reference evidence="2" key="1">
    <citation type="submission" date="2020-09" db="EMBL/GenBank/DDBJ databases">
        <title>Desulfogranum mesoprofundum gen. nov., sp. nov., a novel mesophilic, sulfate-reducing chemolithoautotroph isolated from a deep-sea hydrothermal vent chimney in the Suiyo Seamount.</title>
        <authorList>
            <person name="Hashimoto Y."/>
            <person name="Nakagawa S."/>
        </authorList>
    </citation>
    <scope>NUCLEOTIDE SEQUENCE</scope>
    <source>
        <strain evidence="2">KT2</strain>
    </source>
</reference>
<accession>A0A8D5FFJ5</accession>